<evidence type="ECO:0000313" key="2">
    <source>
        <dbReference type="Proteomes" id="UP000324800"/>
    </source>
</evidence>
<dbReference type="Proteomes" id="UP000324800">
    <property type="component" value="Unassembled WGS sequence"/>
</dbReference>
<sequence>MPEVGQELQEEKAGYVRRAPESPAAVVQGMAGFIHKVAQDDKDNLVGKMFKVFEAYVVSISDAHVENESRLEGIHQGPQTEDVLSQKTEQIFKRKFAKQASKQKLCVWSMSLLTQRKMFKQQDMGFKDPPILQQIQMDQQSVGIRDPPTLQISQNPIHINKGYNLINENRMNLKTQYNNIPQKQQQNLEQLIQESLCSLEADQLTDQETISKISKHVASIHPIGDPIDHSQSDSCITYQSGTGKEAQDTQIKSLLEEHQHLANIPIGGRLTHFVEAWKLIGADALVTRGIKAFWINTQAPQILERNMTNPVKIRSKDSQLDPSKLIDKEL</sequence>
<gene>
    <name evidence="1" type="ORF">EZS28_041123</name>
</gene>
<feature type="non-terminal residue" evidence="1">
    <location>
        <position position="330"/>
    </location>
</feature>
<accession>A0A5J4TZF8</accession>
<dbReference type="EMBL" id="SNRW01023030">
    <property type="protein sequence ID" value="KAA6363349.1"/>
    <property type="molecule type" value="Genomic_DNA"/>
</dbReference>
<reference evidence="1 2" key="1">
    <citation type="submission" date="2019-03" db="EMBL/GenBank/DDBJ databases">
        <title>Single cell metagenomics reveals metabolic interactions within the superorganism composed of flagellate Streblomastix strix and complex community of Bacteroidetes bacteria on its surface.</title>
        <authorList>
            <person name="Treitli S.C."/>
            <person name="Kolisko M."/>
            <person name="Husnik F."/>
            <person name="Keeling P."/>
            <person name="Hampl V."/>
        </authorList>
    </citation>
    <scope>NUCLEOTIDE SEQUENCE [LARGE SCALE GENOMIC DNA]</scope>
    <source>
        <strain evidence="1">ST1C</strain>
    </source>
</reference>
<organism evidence="1 2">
    <name type="scientific">Streblomastix strix</name>
    <dbReference type="NCBI Taxonomy" id="222440"/>
    <lineage>
        <taxon>Eukaryota</taxon>
        <taxon>Metamonada</taxon>
        <taxon>Preaxostyla</taxon>
        <taxon>Oxymonadida</taxon>
        <taxon>Streblomastigidae</taxon>
        <taxon>Streblomastix</taxon>
    </lineage>
</organism>
<name>A0A5J4TZF8_9EUKA</name>
<dbReference type="AlphaFoldDB" id="A0A5J4TZF8"/>
<protein>
    <submittedName>
        <fullName evidence="1">Uncharacterized protein</fullName>
    </submittedName>
</protein>
<proteinExistence type="predicted"/>
<comment type="caution">
    <text evidence="1">The sequence shown here is derived from an EMBL/GenBank/DDBJ whole genome shotgun (WGS) entry which is preliminary data.</text>
</comment>
<evidence type="ECO:0000313" key="1">
    <source>
        <dbReference type="EMBL" id="KAA6363349.1"/>
    </source>
</evidence>